<dbReference type="GO" id="GO:0015074">
    <property type="term" value="P:DNA integration"/>
    <property type="evidence" value="ECO:0007669"/>
    <property type="project" value="UniProtKB-KW"/>
</dbReference>
<evidence type="ECO:0000313" key="9">
    <source>
        <dbReference type="EMBL" id="SMG42963.1"/>
    </source>
</evidence>
<protein>
    <submittedName>
        <fullName evidence="9">Site-specific recombinase XerD</fullName>
    </submittedName>
</protein>
<evidence type="ECO:0000259" key="8">
    <source>
        <dbReference type="PROSITE" id="PS51900"/>
    </source>
</evidence>
<sequence>MIKLRGKTWWTDFYDDSGERVRKSLHTKDKKEALQRAAKIASGGSLRPTSGAEPSYGPTLEQAWKRGLKEYGKWRDAKSPKTLEGTWKFVESFFGADTRLASIDTARITEYASSMREAELSGSTINQRLSFISVLFKEAITVWGFTELVIPRIARAKVGQGRTRRITPEEEAQVIHLFSQKIRPKHADMADLVAVLVDTGMRLSEVLRLTDQDYNLKERFVTCWENKASHPKVVPMTDRVHRILTERESMTCPFGMLDKFAAANEWAWVRTKMGLDEDKEFVLHTLRHTTASRLADSGADAFLIQRYMGHKSILTTQKYVHVSPTALRGLASALEGKPKGVPKSQNPRDQRGSKGAKTRGHVQGTNRQTPDESVRMDGRFRTFNPLVTGSNPVRPTKKSKGYSASACNPLSFLAQREHGAQHVRRPITAQIHCAQKALPSQPDSARNSLFRPDKSCACRLKTFFNRSASSINCSIEAWHCLPASLERRDRFA</sequence>
<feature type="domain" description="Core-binding (CB)" evidence="8">
    <location>
        <begin position="62"/>
        <end position="140"/>
    </location>
</feature>
<keyword evidence="2" id="KW-0229">DNA integration</keyword>
<name>A0A1X7KPC3_9BURK</name>
<evidence type="ECO:0000313" key="10">
    <source>
        <dbReference type="Proteomes" id="UP000193228"/>
    </source>
</evidence>
<keyword evidence="3 5" id="KW-0238">DNA-binding</keyword>
<dbReference type="GO" id="GO:0006310">
    <property type="term" value="P:DNA recombination"/>
    <property type="evidence" value="ECO:0007669"/>
    <property type="project" value="UniProtKB-KW"/>
</dbReference>
<dbReference type="InterPro" id="IPR011010">
    <property type="entry name" value="DNA_brk_join_enz"/>
</dbReference>
<dbReference type="PANTHER" id="PTHR30349">
    <property type="entry name" value="PHAGE INTEGRASE-RELATED"/>
    <property type="match status" value="1"/>
</dbReference>
<evidence type="ECO:0000256" key="1">
    <source>
        <dbReference type="ARBA" id="ARBA00008857"/>
    </source>
</evidence>
<evidence type="ECO:0000256" key="3">
    <source>
        <dbReference type="ARBA" id="ARBA00023125"/>
    </source>
</evidence>
<dbReference type="InterPro" id="IPR002104">
    <property type="entry name" value="Integrase_catalytic"/>
</dbReference>
<dbReference type="CDD" id="cd00796">
    <property type="entry name" value="INT_Rci_Hp1_C"/>
    <property type="match status" value="1"/>
</dbReference>
<dbReference type="GO" id="GO:0003677">
    <property type="term" value="F:DNA binding"/>
    <property type="evidence" value="ECO:0007669"/>
    <property type="project" value="UniProtKB-UniRule"/>
</dbReference>
<dbReference type="Proteomes" id="UP000193228">
    <property type="component" value="Unassembled WGS sequence"/>
</dbReference>
<proteinExistence type="inferred from homology"/>
<accession>A0A1X7KPC3</accession>
<dbReference type="InterPro" id="IPR044068">
    <property type="entry name" value="CB"/>
</dbReference>
<dbReference type="Pfam" id="PF00589">
    <property type="entry name" value="Phage_integrase"/>
    <property type="match status" value="1"/>
</dbReference>
<dbReference type="STRING" id="1515439.SAMN06265784_104124"/>
<keyword evidence="4" id="KW-0233">DNA recombination</keyword>
<dbReference type="AlphaFoldDB" id="A0A1X7KPC3"/>
<dbReference type="PROSITE" id="PS51898">
    <property type="entry name" value="TYR_RECOMBINASE"/>
    <property type="match status" value="1"/>
</dbReference>
<evidence type="ECO:0000256" key="6">
    <source>
        <dbReference type="SAM" id="MobiDB-lite"/>
    </source>
</evidence>
<dbReference type="SUPFAM" id="SSF56349">
    <property type="entry name" value="DNA breaking-rejoining enzymes"/>
    <property type="match status" value="1"/>
</dbReference>
<dbReference type="InterPro" id="IPR013762">
    <property type="entry name" value="Integrase-like_cat_sf"/>
</dbReference>
<organism evidence="9 10">
    <name type="scientific">Paraburkholderia susongensis</name>
    <dbReference type="NCBI Taxonomy" id="1515439"/>
    <lineage>
        <taxon>Bacteria</taxon>
        <taxon>Pseudomonadati</taxon>
        <taxon>Pseudomonadota</taxon>
        <taxon>Betaproteobacteria</taxon>
        <taxon>Burkholderiales</taxon>
        <taxon>Burkholderiaceae</taxon>
        <taxon>Paraburkholderia</taxon>
    </lineage>
</organism>
<gene>
    <name evidence="9" type="ORF">SAMN06265784_104124</name>
</gene>
<feature type="region of interest" description="Disordered" evidence="6">
    <location>
        <begin position="333"/>
        <end position="402"/>
    </location>
</feature>
<dbReference type="EMBL" id="FXAT01000004">
    <property type="protein sequence ID" value="SMG42963.1"/>
    <property type="molecule type" value="Genomic_DNA"/>
</dbReference>
<feature type="domain" description="Tyr recombinase" evidence="7">
    <location>
        <begin position="161"/>
        <end position="332"/>
    </location>
</feature>
<feature type="compositionally biased region" description="Basic and acidic residues" evidence="6">
    <location>
        <begin position="369"/>
        <end position="380"/>
    </location>
</feature>
<dbReference type="PROSITE" id="PS51900">
    <property type="entry name" value="CB"/>
    <property type="match status" value="1"/>
</dbReference>
<keyword evidence="10" id="KW-1185">Reference proteome</keyword>
<dbReference type="InterPro" id="IPR010998">
    <property type="entry name" value="Integrase_recombinase_N"/>
</dbReference>
<evidence type="ECO:0000256" key="4">
    <source>
        <dbReference type="ARBA" id="ARBA00023172"/>
    </source>
</evidence>
<dbReference type="RefSeq" id="WP_085483779.1">
    <property type="nucleotide sequence ID" value="NZ_FXAT01000004.1"/>
</dbReference>
<dbReference type="PANTHER" id="PTHR30349:SF64">
    <property type="entry name" value="PROPHAGE INTEGRASE INTD-RELATED"/>
    <property type="match status" value="1"/>
</dbReference>
<comment type="similarity">
    <text evidence="1">Belongs to the 'phage' integrase family.</text>
</comment>
<evidence type="ECO:0000256" key="2">
    <source>
        <dbReference type="ARBA" id="ARBA00022908"/>
    </source>
</evidence>
<reference evidence="10" key="1">
    <citation type="submission" date="2017-04" db="EMBL/GenBank/DDBJ databases">
        <authorList>
            <person name="Varghese N."/>
            <person name="Submissions S."/>
        </authorList>
    </citation>
    <scope>NUCLEOTIDE SEQUENCE [LARGE SCALE GENOMIC DNA]</scope>
    <source>
        <strain evidence="10">LMG 29540</strain>
    </source>
</reference>
<dbReference type="Gene3D" id="1.10.443.10">
    <property type="entry name" value="Intergrase catalytic core"/>
    <property type="match status" value="1"/>
</dbReference>
<dbReference type="Gene3D" id="1.10.150.130">
    <property type="match status" value="1"/>
</dbReference>
<evidence type="ECO:0000259" key="7">
    <source>
        <dbReference type="PROSITE" id="PS51898"/>
    </source>
</evidence>
<dbReference type="InterPro" id="IPR050090">
    <property type="entry name" value="Tyrosine_recombinase_XerCD"/>
</dbReference>
<evidence type="ECO:0000256" key="5">
    <source>
        <dbReference type="PROSITE-ProRule" id="PRU01248"/>
    </source>
</evidence>